<dbReference type="PRINTS" id="PR00727">
    <property type="entry name" value="LEADERPTASE"/>
</dbReference>
<accession>A0A365YB77</accession>
<evidence type="ECO:0000256" key="6">
    <source>
        <dbReference type="PIRSR" id="PIRSR600223-1"/>
    </source>
</evidence>
<evidence type="ECO:0000313" key="9">
    <source>
        <dbReference type="EMBL" id="NAZ17680.1"/>
    </source>
</evidence>
<protein>
    <recommendedName>
        <fullName evidence="4 7">Signal peptidase I</fullName>
        <ecNumber evidence="4 7">3.4.21.89</ecNumber>
    </recommendedName>
</protein>
<keyword evidence="7" id="KW-0812">Transmembrane</keyword>
<dbReference type="InterPro" id="IPR036286">
    <property type="entry name" value="LexA/Signal_pep-like_sf"/>
</dbReference>
<dbReference type="Gene3D" id="2.10.109.10">
    <property type="entry name" value="Umud Fragment, subunit A"/>
    <property type="match status" value="1"/>
</dbReference>
<dbReference type="GO" id="GO:0006465">
    <property type="term" value="P:signal peptide processing"/>
    <property type="evidence" value="ECO:0007669"/>
    <property type="project" value="InterPro"/>
</dbReference>
<evidence type="ECO:0000256" key="1">
    <source>
        <dbReference type="ARBA" id="ARBA00000677"/>
    </source>
</evidence>
<comment type="catalytic activity">
    <reaction evidence="1 7">
        <text>Cleavage of hydrophobic, N-terminal signal or leader sequences from secreted and periplasmic proteins.</text>
        <dbReference type="EC" id="3.4.21.89"/>
    </reaction>
</comment>
<dbReference type="NCBIfam" id="TIGR02227">
    <property type="entry name" value="sigpep_I_bact"/>
    <property type="match status" value="1"/>
</dbReference>
<evidence type="ECO:0000256" key="4">
    <source>
        <dbReference type="ARBA" id="ARBA00013208"/>
    </source>
</evidence>
<feature type="active site" evidence="6">
    <location>
        <position position="121"/>
    </location>
</feature>
<comment type="similarity">
    <text evidence="3 7">Belongs to the peptidase S26 family.</text>
</comment>
<dbReference type="InterPro" id="IPR000223">
    <property type="entry name" value="Pept_S26A_signal_pept_1"/>
</dbReference>
<evidence type="ECO:0000256" key="5">
    <source>
        <dbReference type="ARBA" id="ARBA00022801"/>
    </source>
</evidence>
<evidence type="ECO:0000313" key="12">
    <source>
        <dbReference type="Proteomes" id="UP000477543"/>
    </source>
</evidence>
<dbReference type="RefSeq" id="WP_053798017.1">
    <property type="nucleotide sequence ID" value="NZ_CM125969.1"/>
</dbReference>
<dbReference type="GO" id="GO:0005886">
    <property type="term" value="C:plasma membrane"/>
    <property type="evidence" value="ECO:0007669"/>
    <property type="project" value="UniProtKB-SubCell"/>
</dbReference>
<comment type="caution">
    <text evidence="10">The sequence shown here is derived from an EMBL/GenBank/DDBJ whole genome shotgun (WGS) entry which is preliminary data.</text>
</comment>
<reference evidence="10 11" key="1">
    <citation type="submission" date="2018-01" db="EMBL/GenBank/DDBJ databases">
        <title>Glutamicibacter soli strain NHPC-3 Whole genome sequence and assembly.</title>
        <authorList>
            <person name="Choudhury P."/>
            <person name="Gupta D."/>
            <person name="Sengupta K."/>
            <person name="Jawed A."/>
            <person name="Sultana N."/>
            <person name="Saha P."/>
        </authorList>
    </citation>
    <scope>NUCLEOTIDE SEQUENCE [LARGE SCALE GENOMIC DNA]</scope>
    <source>
        <strain evidence="10 11">NHPC-3</strain>
    </source>
</reference>
<evidence type="ECO:0000313" key="11">
    <source>
        <dbReference type="Proteomes" id="UP000252167"/>
    </source>
</evidence>
<dbReference type="SUPFAM" id="SSF51306">
    <property type="entry name" value="LexA/Signal peptidase"/>
    <property type="match status" value="1"/>
</dbReference>
<keyword evidence="5 7" id="KW-0378">Hydrolase</keyword>
<dbReference type="CDD" id="cd06530">
    <property type="entry name" value="S26_SPase_I"/>
    <property type="match status" value="1"/>
</dbReference>
<comment type="subcellular location">
    <subcellularLocation>
        <location evidence="2">Cell membrane</location>
        <topology evidence="2">Single-pass type II membrane protein</topology>
    </subcellularLocation>
    <subcellularLocation>
        <location evidence="7">Membrane</location>
        <topology evidence="7">Single-pass type II membrane protein</topology>
    </subcellularLocation>
</comment>
<sequence length="233" mass="25565">MSAESAESPQQGGPLYKLWRFIREIVIIVAIALVLSFVIKTFFFRAYYIPSGSMENTLQINDRIFANLMVPGPFELERGDVVVFRDDLDWLPPLEAQPTAVESALSFVGILPAAGEQYLVKRIIGTAGDTVECCTVDGRLSINGTPIDEPYIYPGNTPSDMAFKVTVPEGKLWVMGDHRAESADSRFHPDVQGGFVDVDSVQGKASVISWPLSRWGTIDSHEEVFAAVPTPGN</sequence>
<gene>
    <name evidence="10" type="primary">lepB</name>
    <name evidence="10" type="ORF">C1H84_16290</name>
    <name evidence="9" type="ORF">GT020_16675</name>
</gene>
<dbReference type="GO" id="GO:0009003">
    <property type="term" value="F:signal peptidase activity"/>
    <property type="evidence" value="ECO:0007669"/>
    <property type="project" value="UniProtKB-EC"/>
</dbReference>
<name>A0A365YB77_9MICC</name>
<evidence type="ECO:0000256" key="2">
    <source>
        <dbReference type="ARBA" id="ARBA00004401"/>
    </source>
</evidence>
<dbReference type="AlphaFoldDB" id="A0A365YB77"/>
<reference evidence="9 12" key="2">
    <citation type="submission" date="2020-01" db="EMBL/GenBank/DDBJ databases">
        <title>Glutamicibacter soli M275.</title>
        <authorList>
            <person name="Meng X."/>
        </authorList>
    </citation>
    <scope>NUCLEOTIDE SEQUENCE [LARGE SCALE GENOMIC DNA]</scope>
    <source>
        <strain evidence="9 12">M275</strain>
    </source>
</reference>
<keyword evidence="7" id="KW-1133">Transmembrane helix</keyword>
<proteinExistence type="inferred from homology"/>
<dbReference type="EMBL" id="WYDN01000021">
    <property type="protein sequence ID" value="NAZ17680.1"/>
    <property type="molecule type" value="Genomic_DNA"/>
</dbReference>
<evidence type="ECO:0000256" key="7">
    <source>
        <dbReference type="RuleBase" id="RU362042"/>
    </source>
</evidence>
<dbReference type="EMBL" id="POAF01000009">
    <property type="protein sequence ID" value="RBL99243.1"/>
    <property type="molecule type" value="Genomic_DNA"/>
</dbReference>
<keyword evidence="7" id="KW-0472">Membrane</keyword>
<organism evidence="10 11">
    <name type="scientific">Glutamicibacter soli</name>
    <dbReference type="NCBI Taxonomy" id="453836"/>
    <lineage>
        <taxon>Bacteria</taxon>
        <taxon>Bacillati</taxon>
        <taxon>Actinomycetota</taxon>
        <taxon>Actinomycetes</taxon>
        <taxon>Micrococcales</taxon>
        <taxon>Micrococcaceae</taxon>
        <taxon>Glutamicibacter</taxon>
    </lineage>
</organism>
<dbReference type="EC" id="3.4.21.89" evidence="4 7"/>
<dbReference type="PANTHER" id="PTHR43390:SF1">
    <property type="entry name" value="CHLOROPLAST PROCESSING PEPTIDASE"/>
    <property type="match status" value="1"/>
</dbReference>
<dbReference type="Pfam" id="PF10502">
    <property type="entry name" value="Peptidase_S26"/>
    <property type="match status" value="1"/>
</dbReference>
<dbReference type="PANTHER" id="PTHR43390">
    <property type="entry name" value="SIGNAL PEPTIDASE I"/>
    <property type="match status" value="1"/>
</dbReference>
<dbReference type="InterPro" id="IPR019533">
    <property type="entry name" value="Peptidase_S26"/>
</dbReference>
<dbReference type="InterPro" id="IPR019758">
    <property type="entry name" value="Pept_S26A_signal_pept_1_CS"/>
</dbReference>
<dbReference type="PROSITE" id="PS00761">
    <property type="entry name" value="SPASE_I_3"/>
    <property type="match status" value="1"/>
</dbReference>
<keyword evidence="11" id="KW-1185">Reference proteome</keyword>
<dbReference type="Proteomes" id="UP000477543">
    <property type="component" value="Unassembled WGS sequence"/>
</dbReference>
<feature type="transmembrane region" description="Helical" evidence="7">
    <location>
        <begin position="25"/>
        <end position="48"/>
    </location>
</feature>
<evidence type="ECO:0000259" key="8">
    <source>
        <dbReference type="Pfam" id="PF10502"/>
    </source>
</evidence>
<feature type="domain" description="Peptidase S26" evidence="8">
    <location>
        <begin position="23"/>
        <end position="210"/>
    </location>
</feature>
<feature type="active site" evidence="6">
    <location>
        <position position="53"/>
    </location>
</feature>
<evidence type="ECO:0000313" key="10">
    <source>
        <dbReference type="EMBL" id="RBL99243.1"/>
    </source>
</evidence>
<dbReference type="GO" id="GO:0004252">
    <property type="term" value="F:serine-type endopeptidase activity"/>
    <property type="evidence" value="ECO:0007669"/>
    <property type="project" value="InterPro"/>
</dbReference>
<evidence type="ECO:0000256" key="3">
    <source>
        <dbReference type="ARBA" id="ARBA00009370"/>
    </source>
</evidence>
<keyword evidence="7" id="KW-0645">Protease</keyword>
<dbReference type="Proteomes" id="UP000252167">
    <property type="component" value="Unassembled WGS sequence"/>
</dbReference>